<evidence type="ECO:0000259" key="1">
    <source>
        <dbReference type="Pfam" id="PF07812"/>
    </source>
</evidence>
<comment type="caution">
    <text evidence="2">The sequence shown here is derived from an EMBL/GenBank/DDBJ whole genome shotgun (WGS) entry which is preliminary data.</text>
</comment>
<reference evidence="2 3" key="1">
    <citation type="submission" date="2019-06" db="EMBL/GenBank/DDBJ databases">
        <title>Rhizobium sp. CL12 isolated from roots of soybean.</title>
        <authorList>
            <person name="Wang C."/>
        </authorList>
    </citation>
    <scope>NUCLEOTIDE SEQUENCE [LARGE SCALE GENOMIC DNA]</scope>
    <source>
        <strain evidence="2 3">CL12</strain>
    </source>
</reference>
<dbReference type="InterPro" id="IPR012924">
    <property type="entry name" value="TfuA_core"/>
</dbReference>
<accession>A0A504ULB6</accession>
<dbReference type="RefSeq" id="WP_140830978.1">
    <property type="nucleotide sequence ID" value="NZ_VFYP01000004.1"/>
</dbReference>
<proteinExistence type="predicted"/>
<sequence length="236" mass="25290">MRPVVFAGPSIFGLDLSGLDLDVRPPASSGDLIAAVHHGATAIGLIDGLYGDCASVWHKEILYALSKGVSVWGGASMGALRAAECVSFGMIGVGRIFEAYRDGERFSDADVAVTHGPAELDYRPLSIALVDAQATLASLSNIFHADEIAALQDAARRFHFSQRMWRSVVSSAGLGADHLHVLKSNVVSVKRQDAEQLLNVLATGELTPQAPSAWNFQNTVFFQALMKRSPSLDENR</sequence>
<evidence type="ECO:0000313" key="2">
    <source>
        <dbReference type="EMBL" id="TPP05863.1"/>
    </source>
</evidence>
<keyword evidence="3" id="KW-1185">Reference proteome</keyword>
<organism evidence="2 3">
    <name type="scientific">Rhizobium glycinendophyticum</name>
    <dbReference type="NCBI Taxonomy" id="2589807"/>
    <lineage>
        <taxon>Bacteria</taxon>
        <taxon>Pseudomonadati</taxon>
        <taxon>Pseudomonadota</taxon>
        <taxon>Alphaproteobacteria</taxon>
        <taxon>Hyphomicrobiales</taxon>
        <taxon>Rhizobiaceae</taxon>
        <taxon>Rhizobium/Agrobacterium group</taxon>
        <taxon>Rhizobium</taxon>
    </lineage>
</organism>
<protein>
    <submittedName>
        <fullName evidence="2">TfuA-like core domain-containing protein</fullName>
    </submittedName>
</protein>
<dbReference type="Pfam" id="PF07812">
    <property type="entry name" value="TfuA"/>
    <property type="match status" value="1"/>
</dbReference>
<gene>
    <name evidence="2" type="ORF">FJQ55_19170</name>
</gene>
<dbReference type="Proteomes" id="UP000316429">
    <property type="component" value="Unassembled WGS sequence"/>
</dbReference>
<feature type="domain" description="TfuA-like core" evidence="1">
    <location>
        <begin position="47"/>
        <end position="163"/>
    </location>
</feature>
<name>A0A504ULB6_9HYPH</name>
<evidence type="ECO:0000313" key="3">
    <source>
        <dbReference type="Proteomes" id="UP000316429"/>
    </source>
</evidence>
<dbReference type="OrthoDB" id="118811at2"/>
<dbReference type="AlphaFoldDB" id="A0A504ULB6"/>
<dbReference type="EMBL" id="VFYP01000004">
    <property type="protein sequence ID" value="TPP05863.1"/>
    <property type="molecule type" value="Genomic_DNA"/>
</dbReference>